<evidence type="ECO:0000313" key="2">
    <source>
        <dbReference type="Proteomes" id="UP000323258"/>
    </source>
</evidence>
<accession>A0A5D4H0K4</accession>
<evidence type="ECO:0000313" key="1">
    <source>
        <dbReference type="EMBL" id="TYR33569.1"/>
    </source>
</evidence>
<protein>
    <submittedName>
        <fullName evidence="1">Uncharacterized protein</fullName>
    </submittedName>
</protein>
<dbReference type="Gene3D" id="3.30.450.40">
    <property type="match status" value="1"/>
</dbReference>
<organism evidence="1 2">
    <name type="scientific">Neoaquamicrobium microcysteis</name>
    <dbReference type="NCBI Taxonomy" id="2682781"/>
    <lineage>
        <taxon>Bacteria</taxon>
        <taxon>Pseudomonadati</taxon>
        <taxon>Pseudomonadota</taxon>
        <taxon>Alphaproteobacteria</taxon>
        <taxon>Hyphomicrobiales</taxon>
        <taxon>Phyllobacteriaceae</taxon>
        <taxon>Neoaquamicrobium</taxon>
    </lineage>
</organism>
<dbReference type="Proteomes" id="UP000323258">
    <property type="component" value="Unassembled WGS sequence"/>
</dbReference>
<dbReference type="EMBL" id="VSZS01000059">
    <property type="protein sequence ID" value="TYR33569.1"/>
    <property type="molecule type" value="Genomic_DNA"/>
</dbReference>
<reference evidence="1 2" key="1">
    <citation type="submission" date="2019-08" db="EMBL/GenBank/DDBJ databases">
        <authorList>
            <person name="Seo Y.L."/>
        </authorList>
    </citation>
    <scope>NUCLEOTIDE SEQUENCE [LARGE SCALE GENOMIC DNA]</scope>
    <source>
        <strain evidence="1 2">MaA-C15</strain>
    </source>
</reference>
<comment type="caution">
    <text evidence="1">The sequence shown here is derived from an EMBL/GenBank/DDBJ whole genome shotgun (WGS) entry which is preliminary data.</text>
</comment>
<gene>
    <name evidence="1" type="ORF">FY036_07780</name>
</gene>
<dbReference type="SUPFAM" id="SSF55781">
    <property type="entry name" value="GAF domain-like"/>
    <property type="match status" value="1"/>
</dbReference>
<dbReference type="InterPro" id="IPR029016">
    <property type="entry name" value="GAF-like_dom_sf"/>
</dbReference>
<reference evidence="1 2" key="2">
    <citation type="submission" date="2019-09" db="EMBL/GenBank/DDBJ databases">
        <title>Mesorhizobium sp. MaA-C15 isolated from Microcystis aeruginosa.</title>
        <authorList>
            <person name="Jeong S.E."/>
            <person name="Jin H.M."/>
            <person name="Jeon C.O."/>
        </authorList>
    </citation>
    <scope>NUCLEOTIDE SEQUENCE [LARGE SCALE GENOMIC DNA]</scope>
    <source>
        <strain evidence="1 2">MaA-C15</strain>
    </source>
</reference>
<name>A0A5D4H0K4_9HYPH</name>
<dbReference type="AlphaFoldDB" id="A0A5D4H0K4"/>
<proteinExistence type="predicted"/>
<sequence length="161" mass="17942">MTSKTYCILPDLGAPQGCAFRRRPDHGCPLICPVWGASCWPTCTPRRWSNTGRYLSPLKRRGVQLQIAASSKKYSKTLKNKNYAVVADQLTDGLISIAIPVRGVTGEVVAAINKTGFGEAVTEELMVRERLPYLRIAPINIQNRIIDYQMLERALSRAVHD</sequence>
<keyword evidence="2" id="KW-1185">Reference proteome</keyword>